<dbReference type="GO" id="GO:0003729">
    <property type="term" value="F:mRNA binding"/>
    <property type="evidence" value="ECO:0007669"/>
    <property type="project" value="TreeGrafter"/>
</dbReference>
<evidence type="ECO:0000256" key="4">
    <source>
        <dbReference type="ARBA" id="ARBA00022723"/>
    </source>
</evidence>
<keyword evidence="8 10" id="KW-0862">Zinc</keyword>
<dbReference type="InterPro" id="IPR021869">
    <property type="entry name" value="RNase_Zc3h12_NYN"/>
</dbReference>
<sequence length="297" mass="33638">SDPDHSNHVEKALRLGFSEDQIVAVLKKLGTTAGSVDPNTLLSELIKEGATSSDSTINLAPFVEDICDNNDNVILPENADDSSNLKPIVIDGSNVAMSHGYKEVFSCRGIKLAVDYFRQRGHKKITVFVPQWRKETSRPGAQIKDQEIMRQLEKEKVLVFTPSRRIGGKRVVCYDDRFILDLAHDKNGIVVSNDNYRDLHNEKTQYKKVAEEQLLPYLFAEDKFMPPEDPLGKHGPTLDNFLRIKPVVSEPLQPCPYGKKCTYGNKCRFAHPERGNRPQRSVTDILSEQSYQKIKDR</sequence>
<dbReference type="GO" id="GO:0005634">
    <property type="term" value="C:nucleus"/>
    <property type="evidence" value="ECO:0007669"/>
    <property type="project" value="TreeGrafter"/>
</dbReference>
<dbReference type="STRING" id="225164.V3ZDK1"/>
<evidence type="ECO:0000256" key="2">
    <source>
        <dbReference type="ARBA" id="ARBA00010922"/>
    </source>
</evidence>
<dbReference type="Pfam" id="PF18039">
    <property type="entry name" value="UBA_6"/>
    <property type="match status" value="1"/>
</dbReference>
<keyword evidence="7" id="KW-0378">Hydrolase</keyword>
<dbReference type="AlphaFoldDB" id="V3ZDK1"/>
<evidence type="ECO:0000256" key="5">
    <source>
        <dbReference type="ARBA" id="ARBA00022759"/>
    </source>
</evidence>
<feature type="domain" description="C3H1-type" evidence="11">
    <location>
        <begin position="249"/>
        <end position="274"/>
    </location>
</feature>
<dbReference type="Proteomes" id="UP000030746">
    <property type="component" value="Unassembled WGS sequence"/>
</dbReference>
<dbReference type="GO" id="GO:0004521">
    <property type="term" value="F:RNA endonuclease activity"/>
    <property type="evidence" value="ECO:0007669"/>
    <property type="project" value="TreeGrafter"/>
</dbReference>
<dbReference type="HOGENOM" id="CLU_013020_0_0_1"/>
<dbReference type="KEGG" id="lgi:LOTGIDRAFT_92934"/>
<feature type="non-terminal residue" evidence="12">
    <location>
        <position position="297"/>
    </location>
</feature>
<proteinExistence type="inferred from homology"/>
<evidence type="ECO:0000313" key="13">
    <source>
        <dbReference type="Proteomes" id="UP000030746"/>
    </source>
</evidence>
<organism evidence="12 13">
    <name type="scientific">Lottia gigantea</name>
    <name type="common">Giant owl limpet</name>
    <dbReference type="NCBI Taxonomy" id="225164"/>
    <lineage>
        <taxon>Eukaryota</taxon>
        <taxon>Metazoa</taxon>
        <taxon>Spiralia</taxon>
        <taxon>Lophotrochozoa</taxon>
        <taxon>Mollusca</taxon>
        <taxon>Gastropoda</taxon>
        <taxon>Patellogastropoda</taxon>
        <taxon>Lottioidea</taxon>
        <taxon>Lottiidae</taxon>
        <taxon>Lottia</taxon>
    </lineage>
</organism>
<evidence type="ECO:0000256" key="7">
    <source>
        <dbReference type="ARBA" id="ARBA00022801"/>
    </source>
</evidence>
<protein>
    <recommendedName>
        <fullName evidence="11">C3H1-type domain-containing protein</fullName>
    </recommendedName>
</protein>
<keyword evidence="13" id="KW-1185">Reference proteome</keyword>
<feature type="zinc finger region" description="C3H1-type" evidence="10">
    <location>
        <begin position="249"/>
        <end position="274"/>
    </location>
</feature>
<keyword evidence="3" id="KW-0540">Nuclease</keyword>
<dbReference type="Gene3D" id="3.40.50.11980">
    <property type="match status" value="1"/>
</dbReference>
<dbReference type="PANTHER" id="PTHR12876">
    <property type="entry name" value="N4BP1-RELATED"/>
    <property type="match status" value="1"/>
</dbReference>
<reference evidence="12 13" key="1">
    <citation type="journal article" date="2013" name="Nature">
        <title>Insights into bilaterian evolution from three spiralian genomes.</title>
        <authorList>
            <person name="Simakov O."/>
            <person name="Marletaz F."/>
            <person name="Cho S.J."/>
            <person name="Edsinger-Gonzales E."/>
            <person name="Havlak P."/>
            <person name="Hellsten U."/>
            <person name="Kuo D.H."/>
            <person name="Larsson T."/>
            <person name="Lv J."/>
            <person name="Arendt D."/>
            <person name="Savage R."/>
            <person name="Osoegawa K."/>
            <person name="de Jong P."/>
            <person name="Grimwood J."/>
            <person name="Chapman J.A."/>
            <person name="Shapiro H."/>
            <person name="Aerts A."/>
            <person name="Otillar R.P."/>
            <person name="Terry A.Y."/>
            <person name="Boore J.L."/>
            <person name="Grigoriev I.V."/>
            <person name="Lindberg D.R."/>
            <person name="Seaver E.C."/>
            <person name="Weisblat D.A."/>
            <person name="Putnam N.H."/>
            <person name="Rokhsar D.S."/>
        </authorList>
    </citation>
    <scope>NUCLEOTIDE SEQUENCE [LARGE SCALE GENOMIC DNA]</scope>
</reference>
<evidence type="ECO:0000256" key="9">
    <source>
        <dbReference type="ARBA" id="ARBA00022842"/>
    </source>
</evidence>
<comment type="cofactor">
    <cofactor evidence="1">
        <name>Mg(2+)</name>
        <dbReference type="ChEBI" id="CHEBI:18420"/>
    </cofactor>
</comment>
<keyword evidence="4 10" id="KW-0479">Metal-binding</keyword>
<dbReference type="Pfam" id="PF11977">
    <property type="entry name" value="RNase_Zc3h12a"/>
    <property type="match status" value="1"/>
</dbReference>
<gene>
    <name evidence="12" type="ORF">LOTGIDRAFT_92934</name>
</gene>
<dbReference type="GO" id="GO:0036464">
    <property type="term" value="C:cytoplasmic ribonucleoprotein granule"/>
    <property type="evidence" value="ECO:0007669"/>
    <property type="project" value="TreeGrafter"/>
</dbReference>
<comment type="similarity">
    <text evidence="2">Belongs to the ZC3H12 family.</text>
</comment>
<evidence type="ECO:0000256" key="8">
    <source>
        <dbReference type="ARBA" id="ARBA00022833"/>
    </source>
</evidence>
<name>V3ZDK1_LOTGI</name>
<dbReference type="GO" id="GO:0016787">
    <property type="term" value="F:hydrolase activity"/>
    <property type="evidence" value="ECO:0007669"/>
    <property type="project" value="UniProtKB-KW"/>
</dbReference>
<evidence type="ECO:0000256" key="3">
    <source>
        <dbReference type="ARBA" id="ARBA00022722"/>
    </source>
</evidence>
<dbReference type="EMBL" id="KB202619">
    <property type="protein sequence ID" value="ESO89198.1"/>
    <property type="molecule type" value="Genomic_DNA"/>
</dbReference>
<feature type="non-terminal residue" evidence="12">
    <location>
        <position position="1"/>
    </location>
</feature>
<dbReference type="PROSITE" id="PS50103">
    <property type="entry name" value="ZF_C3H1"/>
    <property type="match status" value="1"/>
</dbReference>
<accession>V3ZDK1</accession>
<evidence type="ECO:0000259" key="11">
    <source>
        <dbReference type="PROSITE" id="PS50103"/>
    </source>
</evidence>
<evidence type="ECO:0000313" key="12">
    <source>
        <dbReference type="EMBL" id="ESO89198.1"/>
    </source>
</evidence>
<dbReference type="InterPro" id="IPR051101">
    <property type="entry name" value="ZC3H12/N4BP1_RNase_Reg"/>
</dbReference>
<dbReference type="CTD" id="20252960"/>
<dbReference type="GeneID" id="20252960"/>
<dbReference type="InterPro" id="IPR000571">
    <property type="entry name" value="Znf_CCCH"/>
</dbReference>
<dbReference type="OrthoDB" id="392925at2759"/>
<keyword evidence="5" id="KW-0255">Endonuclease</keyword>
<keyword evidence="6 10" id="KW-0863">Zinc-finger</keyword>
<dbReference type="FunFam" id="3.40.50.11980:FF:000001">
    <property type="entry name" value="ZC3H12A isoform 1"/>
    <property type="match status" value="1"/>
</dbReference>
<dbReference type="InterPro" id="IPR040546">
    <property type="entry name" value="Rege-1_UBA-like"/>
</dbReference>
<dbReference type="OMA" id="CMCGGEE"/>
<dbReference type="PANTHER" id="PTHR12876:SF35">
    <property type="entry name" value="LD08718P-RELATED"/>
    <property type="match status" value="1"/>
</dbReference>
<keyword evidence="9" id="KW-0460">Magnesium</keyword>
<evidence type="ECO:0000256" key="10">
    <source>
        <dbReference type="PROSITE-ProRule" id="PRU00723"/>
    </source>
</evidence>
<evidence type="ECO:0000256" key="6">
    <source>
        <dbReference type="ARBA" id="ARBA00022771"/>
    </source>
</evidence>
<evidence type="ECO:0000256" key="1">
    <source>
        <dbReference type="ARBA" id="ARBA00001946"/>
    </source>
</evidence>
<dbReference type="RefSeq" id="XP_009060236.1">
    <property type="nucleotide sequence ID" value="XM_009061988.1"/>
</dbReference>
<dbReference type="GO" id="GO:0008270">
    <property type="term" value="F:zinc ion binding"/>
    <property type="evidence" value="ECO:0007669"/>
    <property type="project" value="UniProtKB-KW"/>
</dbReference>